<proteinExistence type="inferred from homology"/>
<keyword evidence="3 6" id="KW-0238">DNA-binding</keyword>
<keyword evidence="7" id="KW-1185">Reference proteome</keyword>
<organism evidence="6 7">
    <name type="scientific">Caulobacter rhizosphaerae</name>
    <dbReference type="NCBI Taxonomy" id="2010972"/>
    <lineage>
        <taxon>Bacteria</taxon>
        <taxon>Pseudomonadati</taxon>
        <taxon>Pseudomonadota</taxon>
        <taxon>Alphaproteobacteria</taxon>
        <taxon>Caulobacterales</taxon>
        <taxon>Caulobacteraceae</taxon>
        <taxon>Caulobacter</taxon>
    </lineage>
</organism>
<comment type="caution">
    <text evidence="6">The sequence shown here is derived from an EMBL/GenBank/DDBJ whole genome shotgun (WGS) entry which is preliminary data.</text>
</comment>
<dbReference type="PANTHER" id="PTHR30118:SF6">
    <property type="entry name" value="HTH-TYPE TRANSCRIPTIONAL REGULATOR LEUO"/>
    <property type="match status" value="1"/>
</dbReference>
<keyword evidence="2" id="KW-0805">Transcription regulation</keyword>
<dbReference type="EMBL" id="JAVDRL010000002">
    <property type="protein sequence ID" value="MDR6529817.1"/>
    <property type="molecule type" value="Genomic_DNA"/>
</dbReference>
<dbReference type="Gene3D" id="1.10.10.10">
    <property type="entry name" value="Winged helix-like DNA-binding domain superfamily/Winged helix DNA-binding domain"/>
    <property type="match status" value="1"/>
</dbReference>
<evidence type="ECO:0000256" key="2">
    <source>
        <dbReference type="ARBA" id="ARBA00023015"/>
    </source>
</evidence>
<dbReference type="Pfam" id="PF03466">
    <property type="entry name" value="LysR_substrate"/>
    <property type="match status" value="1"/>
</dbReference>
<dbReference type="SUPFAM" id="SSF53850">
    <property type="entry name" value="Periplasmic binding protein-like II"/>
    <property type="match status" value="1"/>
</dbReference>
<evidence type="ECO:0000256" key="4">
    <source>
        <dbReference type="ARBA" id="ARBA00023163"/>
    </source>
</evidence>
<feature type="domain" description="HTH lysR-type" evidence="5">
    <location>
        <begin position="12"/>
        <end position="69"/>
    </location>
</feature>
<keyword evidence="4" id="KW-0804">Transcription</keyword>
<dbReference type="Pfam" id="PF00126">
    <property type="entry name" value="HTH_1"/>
    <property type="match status" value="1"/>
</dbReference>
<reference evidence="6 7" key="1">
    <citation type="submission" date="2023-07" db="EMBL/GenBank/DDBJ databases">
        <title>Sorghum-associated microbial communities from plants grown in Nebraska, USA.</title>
        <authorList>
            <person name="Schachtman D."/>
        </authorList>
    </citation>
    <scope>NUCLEOTIDE SEQUENCE [LARGE SCALE GENOMIC DNA]</scope>
    <source>
        <strain evidence="6 7">DS2154</strain>
    </source>
</reference>
<dbReference type="GO" id="GO:0003677">
    <property type="term" value="F:DNA binding"/>
    <property type="evidence" value="ECO:0007669"/>
    <property type="project" value="UniProtKB-KW"/>
</dbReference>
<comment type="similarity">
    <text evidence="1">Belongs to the LysR transcriptional regulatory family.</text>
</comment>
<dbReference type="PROSITE" id="PS50931">
    <property type="entry name" value="HTH_LYSR"/>
    <property type="match status" value="1"/>
</dbReference>
<name>A0ABU1MUF1_9CAUL</name>
<dbReference type="InterPro" id="IPR037402">
    <property type="entry name" value="YidZ_PBP2"/>
</dbReference>
<dbReference type="InterPro" id="IPR036390">
    <property type="entry name" value="WH_DNA-bd_sf"/>
</dbReference>
<dbReference type="InterPro" id="IPR050389">
    <property type="entry name" value="LysR-type_TF"/>
</dbReference>
<evidence type="ECO:0000256" key="1">
    <source>
        <dbReference type="ARBA" id="ARBA00009437"/>
    </source>
</evidence>
<dbReference type="Gene3D" id="3.40.190.10">
    <property type="entry name" value="Periplasmic binding protein-like II"/>
    <property type="match status" value="2"/>
</dbReference>
<dbReference type="RefSeq" id="WP_310029027.1">
    <property type="nucleotide sequence ID" value="NZ_JAVDRL010000002.1"/>
</dbReference>
<dbReference type="PRINTS" id="PR00039">
    <property type="entry name" value="HTHLYSR"/>
</dbReference>
<accession>A0ABU1MUF1</accession>
<protein>
    <submittedName>
        <fullName evidence="6">DNA-binding transcriptional LysR family regulator</fullName>
    </submittedName>
</protein>
<dbReference type="SUPFAM" id="SSF46785">
    <property type="entry name" value="Winged helix' DNA-binding domain"/>
    <property type="match status" value="1"/>
</dbReference>
<gene>
    <name evidence="6" type="ORF">J2800_000541</name>
</gene>
<dbReference type="InterPro" id="IPR036388">
    <property type="entry name" value="WH-like_DNA-bd_sf"/>
</dbReference>
<evidence type="ECO:0000256" key="3">
    <source>
        <dbReference type="ARBA" id="ARBA00023125"/>
    </source>
</evidence>
<dbReference type="Proteomes" id="UP001262754">
    <property type="component" value="Unassembled WGS sequence"/>
</dbReference>
<dbReference type="InterPro" id="IPR005119">
    <property type="entry name" value="LysR_subst-bd"/>
</dbReference>
<evidence type="ECO:0000259" key="5">
    <source>
        <dbReference type="PROSITE" id="PS50931"/>
    </source>
</evidence>
<evidence type="ECO:0000313" key="7">
    <source>
        <dbReference type="Proteomes" id="UP001262754"/>
    </source>
</evidence>
<evidence type="ECO:0000313" key="6">
    <source>
        <dbReference type="EMBL" id="MDR6529817.1"/>
    </source>
</evidence>
<dbReference type="CDD" id="cd08417">
    <property type="entry name" value="PBP2_Nitroaromatics_like"/>
    <property type="match status" value="1"/>
</dbReference>
<dbReference type="PANTHER" id="PTHR30118">
    <property type="entry name" value="HTH-TYPE TRANSCRIPTIONAL REGULATOR LEUO-RELATED"/>
    <property type="match status" value="1"/>
</dbReference>
<dbReference type="InterPro" id="IPR000847">
    <property type="entry name" value="LysR_HTH_N"/>
</dbReference>
<sequence length="306" mass="33288">MIYIRRMNLAQLDLNLLVALDALLAEGGVGRAAQRLNLSQPAVSHALRRLREATGDPLLVRVGPRMELTPHAQALRAPLAQALEQVRGLFQAQGFDPATSARGFRLMMPDLCVDLLMPAVLAQVAAAAPGVRLDVVPWRGPAVLTPDFARTIDLVVAWTGEAYPGFHRQTLYTDRDALAVRRGHPEVGRLSTLAGFNAARHVAVVGAGERDDAIEPFLRQNGVERRIALAVPSYLQALRMTARSDLVAFVPGRLIAALAAPLDLVRVEPPIDPGEDVQYLFHPVVAHRDPGSVWIRELVLRVGRGL</sequence>